<protein>
    <recommendedName>
        <fullName evidence="3">Gag-pol polyprotein</fullName>
    </recommendedName>
</protein>
<dbReference type="PANTHER" id="PTHR11439">
    <property type="entry name" value="GAG-POL-RELATED RETROTRANSPOSON"/>
    <property type="match status" value="1"/>
</dbReference>
<dbReference type="Proteomes" id="UP001151760">
    <property type="component" value="Unassembled WGS sequence"/>
</dbReference>
<comment type="caution">
    <text evidence="1">The sequence shown here is derived from an EMBL/GenBank/DDBJ whole genome shotgun (WGS) entry which is preliminary data.</text>
</comment>
<evidence type="ECO:0008006" key="3">
    <source>
        <dbReference type="Google" id="ProtNLM"/>
    </source>
</evidence>
<dbReference type="CDD" id="cd09272">
    <property type="entry name" value="RNase_HI_RT_Ty1"/>
    <property type="match status" value="1"/>
</dbReference>
<accession>A0ABQ5J9L2</accession>
<name>A0ABQ5J9L2_9ASTR</name>
<proteinExistence type="predicted"/>
<organism evidence="1 2">
    <name type="scientific">Tanacetum coccineum</name>
    <dbReference type="NCBI Taxonomy" id="301880"/>
    <lineage>
        <taxon>Eukaryota</taxon>
        <taxon>Viridiplantae</taxon>
        <taxon>Streptophyta</taxon>
        <taxon>Embryophyta</taxon>
        <taxon>Tracheophyta</taxon>
        <taxon>Spermatophyta</taxon>
        <taxon>Magnoliopsida</taxon>
        <taxon>eudicotyledons</taxon>
        <taxon>Gunneridae</taxon>
        <taxon>Pentapetalae</taxon>
        <taxon>asterids</taxon>
        <taxon>campanulids</taxon>
        <taxon>Asterales</taxon>
        <taxon>Asteraceae</taxon>
        <taxon>Asteroideae</taxon>
        <taxon>Anthemideae</taxon>
        <taxon>Anthemidinae</taxon>
        <taxon>Tanacetum</taxon>
    </lineage>
</organism>
<reference evidence="1" key="1">
    <citation type="journal article" date="2022" name="Int. J. Mol. Sci.">
        <title>Draft Genome of Tanacetum Coccineum: Genomic Comparison of Closely Related Tanacetum-Family Plants.</title>
        <authorList>
            <person name="Yamashiro T."/>
            <person name="Shiraishi A."/>
            <person name="Nakayama K."/>
            <person name="Satake H."/>
        </authorList>
    </citation>
    <scope>NUCLEOTIDE SEQUENCE</scope>
</reference>
<dbReference type="EMBL" id="BQNB010021704">
    <property type="protein sequence ID" value="GJU09188.1"/>
    <property type="molecule type" value="Genomic_DNA"/>
</dbReference>
<gene>
    <name evidence="1" type="ORF">Tco_1125618</name>
</gene>
<reference evidence="1" key="2">
    <citation type="submission" date="2022-01" db="EMBL/GenBank/DDBJ databases">
        <authorList>
            <person name="Yamashiro T."/>
            <person name="Shiraishi A."/>
            <person name="Satake H."/>
            <person name="Nakayama K."/>
        </authorList>
    </citation>
    <scope>NUCLEOTIDE SEQUENCE</scope>
</reference>
<sequence>MARSLALLAAVKRILRYVKGTSDVALCFGYSDLTITGYVDSDYAVVAMSTIEAEYTAAQASKEAVWLKLLLEELRYIQEKINLFCDNQSALYLARNPTFHSKTKHIRFQYHFVREKVEEGTIVMQKIHTDDNVVDYMTKAINCDKFT</sequence>
<keyword evidence="2" id="KW-1185">Reference proteome</keyword>
<evidence type="ECO:0000313" key="2">
    <source>
        <dbReference type="Proteomes" id="UP001151760"/>
    </source>
</evidence>
<evidence type="ECO:0000313" key="1">
    <source>
        <dbReference type="EMBL" id="GJU09188.1"/>
    </source>
</evidence>